<feature type="domain" description="Methyltransferase" evidence="1">
    <location>
        <begin position="154"/>
        <end position="246"/>
    </location>
</feature>
<dbReference type="SUPFAM" id="SSF53335">
    <property type="entry name" value="S-adenosyl-L-methionine-dependent methyltransferases"/>
    <property type="match status" value="1"/>
</dbReference>
<dbReference type="GO" id="GO:0032259">
    <property type="term" value="P:methylation"/>
    <property type="evidence" value="ECO:0007669"/>
    <property type="project" value="UniProtKB-KW"/>
</dbReference>
<dbReference type="Proteomes" id="UP000316184">
    <property type="component" value="Unassembled WGS sequence"/>
</dbReference>
<dbReference type="NCBIfam" id="NF041255">
    <property type="entry name" value="mycofact_MftM"/>
    <property type="match status" value="1"/>
</dbReference>
<evidence type="ECO:0000313" key="2">
    <source>
        <dbReference type="EMBL" id="TWF95221.1"/>
    </source>
</evidence>
<accession>A0A561U781</accession>
<organism evidence="2 3">
    <name type="scientific">Saccharopolyspora dendranthemae</name>
    <dbReference type="NCBI Taxonomy" id="1181886"/>
    <lineage>
        <taxon>Bacteria</taxon>
        <taxon>Bacillati</taxon>
        <taxon>Actinomycetota</taxon>
        <taxon>Actinomycetes</taxon>
        <taxon>Pseudonocardiales</taxon>
        <taxon>Pseudonocardiaceae</taxon>
        <taxon>Saccharopolyspora</taxon>
    </lineage>
</organism>
<evidence type="ECO:0000313" key="3">
    <source>
        <dbReference type="Proteomes" id="UP000316184"/>
    </source>
</evidence>
<keyword evidence="3" id="KW-1185">Reference proteome</keyword>
<dbReference type="Pfam" id="PF13649">
    <property type="entry name" value="Methyltransf_25"/>
    <property type="match status" value="1"/>
</dbReference>
<dbReference type="InterPro" id="IPR041698">
    <property type="entry name" value="Methyltransf_25"/>
</dbReference>
<protein>
    <submittedName>
        <fullName evidence="2">Methyltransferase family protein</fullName>
    </submittedName>
</protein>
<reference evidence="2 3" key="1">
    <citation type="submission" date="2019-06" db="EMBL/GenBank/DDBJ databases">
        <title>Sequencing the genomes of 1000 actinobacteria strains.</title>
        <authorList>
            <person name="Klenk H.-P."/>
        </authorList>
    </citation>
    <scope>NUCLEOTIDE SEQUENCE [LARGE SCALE GENOMIC DNA]</scope>
    <source>
        <strain evidence="2 3">DSM 46699</strain>
    </source>
</reference>
<keyword evidence="2" id="KW-0489">Methyltransferase</keyword>
<dbReference type="CDD" id="cd02440">
    <property type="entry name" value="AdoMet_MTases"/>
    <property type="match status" value="1"/>
</dbReference>
<keyword evidence="2" id="KW-0808">Transferase</keyword>
<comment type="caution">
    <text evidence="2">The sequence shown here is derived from an EMBL/GenBank/DDBJ whole genome shotgun (WGS) entry which is preliminary data.</text>
</comment>
<evidence type="ECO:0000259" key="1">
    <source>
        <dbReference type="Pfam" id="PF13649"/>
    </source>
</evidence>
<dbReference type="EMBL" id="VIWX01000002">
    <property type="protein sequence ID" value="TWF95221.1"/>
    <property type="molecule type" value="Genomic_DNA"/>
</dbReference>
<sequence length="300" mass="33025">MSAGERSALHHIDPLSPHGHDPMVTVARHEPPCDARVAVTRTEHFCLHRRDHRMEITHWFRPEELDNNLAGILAAELFAPGWLSGVEVFERVFTEVVQSVIDDPLRAWTTFYDNTLARIRECGATPPSDASHSSIAGFAPVYERVLRLTPPGRVLDLGSCFGFLPLLLAERAEHSVIASDLAPGSMRLLEAVAATRGHRMPTLVCDATQVPLPGGTVDAVTAIHLLEHLEPARGDAVLAEALRLARRHVIIAVPYEDEPNDAFGHVRTFTPHELHRMGATTGHPYEVTDHHGGWLTISKA</sequence>
<dbReference type="AlphaFoldDB" id="A0A561U781"/>
<proteinExistence type="predicted"/>
<dbReference type="Gene3D" id="3.40.50.150">
    <property type="entry name" value="Vaccinia Virus protein VP39"/>
    <property type="match status" value="1"/>
</dbReference>
<dbReference type="InterPro" id="IPR029063">
    <property type="entry name" value="SAM-dependent_MTases_sf"/>
</dbReference>
<name>A0A561U781_9PSEU</name>
<dbReference type="GO" id="GO:0008168">
    <property type="term" value="F:methyltransferase activity"/>
    <property type="evidence" value="ECO:0007669"/>
    <property type="project" value="UniProtKB-KW"/>
</dbReference>
<gene>
    <name evidence="2" type="ORF">FHU35_12215</name>
</gene>
<dbReference type="RefSeq" id="WP_246110211.1">
    <property type="nucleotide sequence ID" value="NZ_VIWX01000002.1"/>
</dbReference>